<accession>A0A6G9HGW9</accession>
<feature type="domain" description="NusB/RsmB/TIM44" evidence="2">
    <location>
        <begin position="45"/>
        <end position="128"/>
    </location>
</feature>
<sequence>MSKNQWEKRVEVFHYVYSTLMSNVKDKDIIKNAFEQFTFSADQMKIIEYYTNNKQEIINLISTRLQNNWTWERISAVTQAILITSYSESQALTIDKKIVIDQALITADKYCEPNEKKFINAILDKIIK</sequence>
<dbReference type="InterPro" id="IPR035926">
    <property type="entry name" value="NusB-like_sf"/>
</dbReference>
<name>A0A6G9HGW9_9MOLU</name>
<organism evidence="3">
    <name type="scientific">uncultured Mycoplasmataceae bacterium</name>
    <dbReference type="NCBI Taxonomy" id="300027"/>
    <lineage>
        <taxon>Bacteria</taxon>
        <taxon>Bacillati</taxon>
        <taxon>Mycoplasmatota</taxon>
        <taxon>Mollicutes</taxon>
        <taxon>Mycoplasmataceae</taxon>
        <taxon>environmental samples</taxon>
    </lineage>
</organism>
<dbReference type="Pfam" id="PF01029">
    <property type="entry name" value="NusB"/>
    <property type="match status" value="1"/>
</dbReference>
<proteinExistence type="predicted"/>
<reference evidence="3" key="1">
    <citation type="journal article" date="2020" name="J. ISSAAS">
        <title>Lactobacilli and other gastrointestinal microbiota of Peromyscus leucopus, reservoir host for agents of Lyme disease and other zoonoses in North America.</title>
        <authorList>
            <person name="Milovic A."/>
            <person name="Bassam K."/>
            <person name="Shao H."/>
            <person name="Chatzistamou I."/>
            <person name="Tufts D.M."/>
            <person name="Diuk-Wasser M."/>
            <person name="Barbour A.G."/>
        </authorList>
    </citation>
    <scope>NUCLEOTIDE SEQUENCE</scope>
    <source>
        <strain evidence="3">LL85</strain>
    </source>
</reference>
<evidence type="ECO:0000313" key="3">
    <source>
        <dbReference type="EMBL" id="QIQ09952.1"/>
    </source>
</evidence>
<dbReference type="SUPFAM" id="SSF48013">
    <property type="entry name" value="NusB-like"/>
    <property type="match status" value="1"/>
</dbReference>
<dbReference type="GO" id="GO:0006355">
    <property type="term" value="P:regulation of DNA-templated transcription"/>
    <property type="evidence" value="ECO:0007669"/>
    <property type="project" value="InterPro"/>
</dbReference>
<protein>
    <recommendedName>
        <fullName evidence="2">NusB/RsmB/TIM44 domain-containing protein</fullName>
    </recommendedName>
</protein>
<gene>
    <name evidence="3" type="ORF">PlMoll_1150</name>
</gene>
<dbReference type="Gene3D" id="1.10.940.10">
    <property type="entry name" value="NusB-like"/>
    <property type="match status" value="1"/>
</dbReference>
<keyword evidence="1" id="KW-0694">RNA-binding</keyword>
<evidence type="ECO:0000256" key="1">
    <source>
        <dbReference type="ARBA" id="ARBA00022884"/>
    </source>
</evidence>
<dbReference type="InterPro" id="IPR006027">
    <property type="entry name" value="NusB_RsmB_TIM44"/>
</dbReference>
<evidence type="ECO:0000259" key="2">
    <source>
        <dbReference type="Pfam" id="PF01029"/>
    </source>
</evidence>
<dbReference type="GO" id="GO:0003723">
    <property type="term" value="F:RNA binding"/>
    <property type="evidence" value="ECO:0007669"/>
    <property type="project" value="UniProtKB-KW"/>
</dbReference>
<dbReference type="EMBL" id="MN991199">
    <property type="protein sequence ID" value="QIQ09952.1"/>
    <property type="molecule type" value="Genomic_DNA"/>
</dbReference>
<dbReference type="AlphaFoldDB" id="A0A6G9HGW9"/>